<dbReference type="PANTHER" id="PTHR42944:SF1">
    <property type="entry name" value="ADENINE DNA GLYCOSYLASE"/>
    <property type="match status" value="1"/>
</dbReference>
<evidence type="ECO:0000256" key="6">
    <source>
        <dbReference type="ARBA" id="ARBA00023004"/>
    </source>
</evidence>
<comment type="cofactor">
    <cofactor evidence="1">
        <name>[4Fe-4S] cluster</name>
        <dbReference type="ChEBI" id="CHEBI:49883"/>
    </cofactor>
</comment>
<comment type="caution">
    <text evidence="11">The sequence shown here is derived from an EMBL/GenBank/DDBJ whole genome shotgun (WGS) entry which is preliminary data.</text>
</comment>
<dbReference type="CDD" id="cd00056">
    <property type="entry name" value="ENDO3c"/>
    <property type="match status" value="1"/>
</dbReference>
<dbReference type="InterPro" id="IPR044298">
    <property type="entry name" value="MIG/MutY"/>
</dbReference>
<evidence type="ECO:0000256" key="7">
    <source>
        <dbReference type="ARBA" id="ARBA00023014"/>
    </source>
</evidence>
<comment type="similarity">
    <text evidence="2">Belongs to the Nth/MutY family.</text>
</comment>
<organism evidence="11 12">
    <name type="scientific">Halomarina rubra</name>
    <dbReference type="NCBI Taxonomy" id="2071873"/>
    <lineage>
        <taxon>Archaea</taxon>
        <taxon>Methanobacteriati</taxon>
        <taxon>Methanobacteriota</taxon>
        <taxon>Stenosarchaea group</taxon>
        <taxon>Halobacteria</taxon>
        <taxon>Halobacteriales</taxon>
        <taxon>Natronomonadaceae</taxon>
        <taxon>Halomarina</taxon>
    </lineage>
</organism>
<keyword evidence="7" id="KW-0411">Iron-sulfur</keyword>
<keyword evidence="8" id="KW-0234">DNA repair</keyword>
<accession>A0ABD6AUR4</accession>
<dbReference type="PANTHER" id="PTHR42944">
    <property type="entry name" value="ADENINE DNA GLYCOSYLASE"/>
    <property type="match status" value="1"/>
</dbReference>
<protein>
    <recommendedName>
        <fullName evidence="10">HhH-GPD domain-containing protein</fullName>
    </recommendedName>
</protein>
<dbReference type="InterPro" id="IPR003265">
    <property type="entry name" value="HhH-GPD_domain"/>
</dbReference>
<dbReference type="SUPFAM" id="SSF48150">
    <property type="entry name" value="DNA-glycosylase"/>
    <property type="match status" value="1"/>
</dbReference>
<gene>
    <name evidence="11" type="ORF">ACFSBT_09245</name>
</gene>
<evidence type="ECO:0000256" key="2">
    <source>
        <dbReference type="ARBA" id="ARBA00008343"/>
    </source>
</evidence>
<dbReference type="GO" id="GO:0016798">
    <property type="term" value="F:hydrolase activity, acting on glycosyl bonds"/>
    <property type="evidence" value="ECO:0007669"/>
    <property type="project" value="UniProtKB-KW"/>
</dbReference>
<evidence type="ECO:0000256" key="8">
    <source>
        <dbReference type="ARBA" id="ARBA00023204"/>
    </source>
</evidence>
<dbReference type="GO" id="GO:0046872">
    <property type="term" value="F:metal ion binding"/>
    <property type="evidence" value="ECO:0007669"/>
    <property type="project" value="UniProtKB-KW"/>
</dbReference>
<name>A0ABD6AUR4_9EURY</name>
<dbReference type="EMBL" id="JBHUDC010000003">
    <property type="protein sequence ID" value="MFD1513461.1"/>
    <property type="molecule type" value="Genomic_DNA"/>
</dbReference>
<keyword evidence="3" id="KW-0479">Metal-binding</keyword>
<dbReference type="Proteomes" id="UP001597187">
    <property type="component" value="Unassembled WGS sequence"/>
</dbReference>
<dbReference type="InterPro" id="IPR011257">
    <property type="entry name" value="DNA_glycosylase"/>
</dbReference>
<dbReference type="InterPro" id="IPR023170">
    <property type="entry name" value="HhH_base_excis_C"/>
</dbReference>
<keyword evidence="4" id="KW-0227">DNA damage</keyword>
<evidence type="ECO:0000256" key="1">
    <source>
        <dbReference type="ARBA" id="ARBA00001966"/>
    </source>
</evidence>
<dbReference type="SMART" id="SM00478">
    <property type="entry name" value="ENDO3c"/>
    <property type="match status" value="1"/>
</dbReference>
<evidence type="ECO:0000256" key="4">
    <source>
        <dbReference type="ARBA" id="ARBA00022763"/>
    </source>
</evidence>
<keyword evidence="6" id="KW-0408">Iron</keyword>
<reference evidence="11 12" key="1">
    <citation type="journal article" date="2019" name="Int. J. Syst. Evol. Microbiol.">
        <title>The Global Catalogue of Microorganisms (GCM) 10K type strain sequencing project: providing services to taxonomists for standard genome sequencing and annotation.</title>
        <authorList>
            <consortium name="The Broad Institute Genomics Platform"/>
            <consortium name="The Broad Institute Genome Sequencing Center for Infectious Disease"/>
            <person name="Wu L."/>
            <person name="Ma J."/>
        </authorList>
    </citation>
    <scope>NUCLEOTIDE SEQUENCE [LARGE SCALE GENOMIC DNA]</scope>
    <source>
        <strain evidence="11 12">CGMCC 1.12563</strain>
    </source>
</reference>
<keyword evidence="12" id="KW-1185">Reference proteome</keyword>
<evidence type="ECO:0000313" key="12">
    <source>
        <dbReference type="Proteomes" id="UP001597187"/>
    </source>
</evidence>
<evidence type="ECO:0000256" key="5">
    <source>
        <dbReference type="ARBA" id="ARBA00022801"/>
    </source>
</evidence>
<feature type="domain" description="HhH-GPD" evidence="10">
    <location>
        <begin position="41"/>
        <end position="186"/>
    </location>
</feature>
<evidence type="ECO:0000256" key="9">
    <source>
        <dbReference type="ARBA" id="ARBA00023295"/>
    </source>
</evidence>
<evidence type="ECO:0000256" key="3">
    <source>
        <dbReference type="ARBA" id="ARBA00022723"/>
    </source>
</evidence>
<dbReference type="AlphaFoldDB" id="A0ABD6AUR4"/>
<proteinExistence type="inferred from homology"/>
<dbReference type="GO" id="GO:0006281">
    <property type="term" value="P:DNA repair"/>
    <property type="evidence" value="ECO:0007669"/>
    <property type="project" value="UniProtKB-KW"/>
</dbReference>
<evidence type="ECO:0000259" key="10">
    <source>
        <dbReference type="SMART" id="SM00478"/>
    </source>
</evidence>
<dbReference type="Pfam" id="PF00730">
    <property type="entry name" value="HhH-GPD"/>
    <property type="match status" value="1"/>
</dbReference>
<sequence length="214" mass="24219">MSETAIRFREDLMTWAKGEIREYPWRAPDASLYEVFVAEFFLTQTPADNVADVYPEFLDEFDSLATIDESHEDELVAAIEPLGFHNMRAEALKRIATNHDELPTEPERLRSLPRVGPYVANATLCFALKRRIPIVDRNVVRVYERVFGDAFPQSDSAREAFAEEMLPATGEEARTYNLALLDFGALVCHKRSPDCPVCFASGYCEYAVGLAEDQ</sequence>
<dbReference type="Gene3D" id="1.10.340.30">
    <property type="entry name" value="Hypothetical protein, domain 2"/>
    <property type="match status" value="1"/>
</dbReference>
<dbReference type="Gene3D" id="1.10.1670.10">
    <property type="entry name" value="Helix-hairpin-Helix base-excision DNA repair enzymes (C-terminal)"/>
    <property type="match status" value="1"/>
</dbReference>
<dbReference type="RefSeq" id="WP_250873414.1">
    <property type="nucleotide sequence ID" value="NZ_JALXFV010000003.1"/>
</dbReference>
<dbReference type="GO" id="GO:0051536">
    <property type="term" value="F:iron-sulfur cluster binding"/>
    <property type="evidence" value="ECO:0007669"/>
    <property type="project" value="UniProtKB-KW"/>
</dbReference>
<keyword evidence="9" id="KW-0326">Glycosidase</keyword>
<keyword evidence="5" id="KW-0378">Hydrolase</keyword>
<evidence type="ECO:0000313" key="11">
    <source>
        <dbReference type="EMBL" id="MFD1513461.1"/>
    </source>
</evidence>